<keyword evidence="1" id="KW-0472">Membrane</keyword>
<sequence>MRTIHYIFDNRWNWIVLISVEIPGLAMVCCISQIGPGITVYPRFHHLWSRLSLLAHGYAWLGYLQVSITYCCIRSQLVVLMLNLPFWASRCLALASASITTVATWFLKSLLVFRRSFIIGDLTCSPPTLDPRPTGLFSAGPGGLRNQFSIAKNWMILFFQKKKKLTPGFLNVEFNKSPVFGGITIFLFGLFPRETLCLKLPNLWEKKIKMTKIHCFSIRKKCIQKARCSTKNINFFFWRNEFDHLIPHPKNFSYRNHYHQICCNLTPKKINEQRFHILGIRPATPICILKICSVTYCGLRIPSGGSCLKPPSEFMCKIMGTEHVNQKIQQKKVAIQIFCALIENTDGCPKPTMIFLIHCINF</sequence>
<feature type="transmembrane region" description="Helical" evidence="1">
    <location>
        <begin position="12"/>
        <end position="35"/>
    </location>
</feature>
<dbReference type="VEuPathDB" id="FungiDB:VP01_2365g1"/>
<evidence type="ECO:0000256" key="1">
    <source>
        <dbReference type="SAM" id="Phobius"/>
    </source>
</evidence>
<comment type="caution">
    <text evidence="2">The sequence shown here is derived from an EMBL/GenBank/DDBJ whole genome shotgun (WGS) entry which is preliminary data.</text>
</comment>
<gene>
    <name evidence="2" type="ORF">VP01_2365g1</name>
</gene>
<accession>A0A0L6V761</accession>
<dbReference type="EMBL" id="LAVV01007242">
    <property type="protein sequence ID" value="KNZ56608.1"/>
    <property type="molecule type" value="Genomic_DNA"/>
</dbReference>
<keyword evidence="3" id="KW-1185">Reference proteome</keyword>
<evidence type="ECO:0000313" key="3">
    <source>
        <dbReference type="Proteomes" id="UP000037035"/>
    </source>
</evidence>
<evidence type="ECO:0000313" key="2">
    <source>
        <dbReference type="EMBL" id="KNZ56608.1"/>
    </source>
</evidence>
<feature type="transmembrane region" description="Helical" evidence="1">
    <location>
        <begin position="55"/>
        <end position="73"/>
    </location>
</feature>
<name>A0A0L6V761_9BASI</name>
<dbReference type="Proteomes" id="UP000037035">
    <property type="component" value="Unassembled WGS sequence"/>
</dbReference>
<keyword evidence="1" id="KW-1133">Transmembrane helix</keyword>
<dbReference type="AlphaFoldDB" id="A0A0L6V761"/>
<reference evidence="2 3" key="1">
    <citation type="submission" date="2015-08" db="EMBL/GenBank/DDBJ databases">
        <title>Next Generation Sequencing and Analysis of the Genome of Puccinia sorghi L Schw, the Causal Agent of Maize Common Rust.</title>
        <authorList>
            <person name="Rochi L."/>
            <person name="Burguener G."/>
            <person name="Darino M."/>
            <person name="Turjanski A."/>
            <person name="Kreff E."/>
            <person name="Dieguez M.J."/>
            <person name="Sacco F."/>
        </authorList>
    </citation>
    <scope>NUCLEOTIDE SEQUENCE [LARGE SCALE GENOMIC DNA]</scope>
    <source>
        <strain evidence="2 3">RO10H11247</strain>
    </source>
</reference>
<keyword evidence="1" id="KW-0812">Transmembrane</keyword>
<organism evidence="2 3">
    <name type="scientific">Puccinia sorghi</name>
    <dbReference type="NCBI Taxonomy" id="27349"/>
    <lineage>
        <taxon>Eukaryota</taxon>
        <taxon>Fungi</taxon>
        <taxon>Dikarya</taxon>
        <taxon>Basidiomycota</taxon>
        <taxon>Pucciniomycotina</taxon>
        <taxon>Pucciniomycetes</taxon>
        <taxon>Pucciniales</taxon>
        <taxon>Pucciniaceae</taxon>
        <taxon>Puccinia</taxon>
    </lineage>
</organism>
<protein>
    <submittedName>
        <fullName evidence="2">Uncharacterized protein</fullName>
    </submittedName>
</protein>
<feature type="transmembrane region" description="Helical" evidence="1">
    <location>
        <begin position="85"/>
        <end position="107"/>
    </location>
</feature>
<proteinExistence type="predicted"/>